<reference evidence="1 2" key="1">
    <citation type="submission" date="2024-05" db="EMBL/GenBank/DDBJ databases">
        <title>Haplotype-resolved chromosome-level genome assembly of Huyou (Citrus changshanensis).</title>
        <authorList>
            <person name="Miao C."/>
            <person name="Chen W."/>
            <person name="Wu Y."/>
            <person name="Wang L."/>
            <person name="Zhao S."/>
            <person name="Grierson D."/>
            <person name="Xu C."/>
            <person name="Chen K."/>
        </authorList>
    </citation>
    <scope>NUCLEOTIDE SEQUENCE [LARGE SCALE GENOMIC DNA]</scope>
    <source>
        <strain evidence="1">01-14</strain>
        <tissue evidence="1">Leaf</tissue>
    </source>
</reference>
<organism evidence="1 2">
    <name type="scientific">Citrus x changshan-huyou</name>
    <dbReference type="NCBI Taxonomy" id="2935761"/>
    <lineage>
        <taxon>Eukaryota</taxon>
        <taxon>Viridiplantae</taxon>
        <taxon>Streptophyta</taxon>
        <taxon>Embryophyta</taxon>
        <taxon>Tracheophyta</taxon>
        <taxon>Spermatophyta</taxon>
        <taxon>Magnoliopsida</taxon>
        <taxon>eudicotyledons</taxon>
        <taxon>Gunneridae</taxon>
        <taxon>Pentapetalae</taxon>
        <taxon>rosids</taxon>
        <taxon>malvids</taxon>
        <taxon>Sapindales</taxon>
        <taxon>Rutaceae</taxon>
        <taxon>Aurantioideae</taxon>
        <taxon>Citrus</taxon>
    </lineage>
</organism>
<dbReference type="EMBL" id="JBCGBO010000005">
    <property type="protein sequence ID" value="KAK9201956.1"/>
    <property type="molecule type" value="Genomic_DNA"/>
</dbReference>
<dbReference type="Proteomes" id="UP001428341">
    <property type="component" value="Unassembled WGS sequence"/>
</dbReference>
<protein>
    <submittedName>
        <fullName evidence="1">Uncharacterized protein</fullName>
    </submittedName>
</protein>
<dbReference type="AlphaFoldDB" id="A0AAP0MF39"/>
<gene>
    <name evidence="1" type="ORF">WN944_017165</name>
</gene>
<evidence type="ECO:0000313" key="2">
    <source>
        <dbReference type="Proteomes" id="UP001428341"/>
    </source>
</evidence>
<evidence type="ECO:0000313" key="1">
    <source>
        <dbReference type="EMBL" id="KAK9201956.1"/>
    </source>
</evidence>
<proteinExistence type="predicted"/>
<sequence length="72" mass="8423">MEGVEYIMERSGFKKCSKEAGCLLPSLHLSLEIFGHWSLTRCRPQRIRRQTGGDFCVINNWRRYFQLSSSPN</sequence>
<comment type="caution">
    <text evidence="1">The sequence shown here is derived from an EMBL/GenBank/DDBJ whole genome shotgun (WGS) entry which is preliminary data.</text>
</comment>
<accession>A0AAP0MF39</accession>
<keyword evidence="2" id="KW-1185">Reference proteome</keyword>
<name>A0AAP0MF39_9ROSI</name>